<dbReference type="Pfam" id="PF22016">
    <property type="entry name" value="DUF6933"/>
    <property type="match status" value="1"/>
</dbReference>
<feature type="domain" description="DUF6933" evidence="1">
    <location>
        <begin position="9"/>
        <end position="148"/>
    </location>
</feature>
<organism evidence="2 3">
    <name type="scientific">Pusillibacter faecalis</name>
    <dbReference type="NCBI Taxonomy" id="2714358"/>
    <lineage>
        <taxon>Bacteria</taxon>
        <taxon>Bacillati</taxon>
        <taxon>Bacillota</taxon>
        <taxon>Clostridia</taxon>
        <taxon>Eubacteriales</taxon>
        <taxon>Oscillospiraceae</taxon>
        <taxon>Pusillibacter</taxon>
    </lineage>
</organism>
<dbReference type="InterPro" id="IPR053864">
    <property type="entry name" value="DUF6933"/>
</dbReference>
<dbReference type="RefSeq" id="WP_228300588.1">
    <property type="nucleotide sequence ID" value="NZ_AP023421.1"/>
</dbReference>
<evidence type="ECO:0000259" key="1">
    <source>
        <dbReference type="Pfam" id="PF22016"/>
    </source>
</evidence>
<evidence type="ECO:0000313" key="3">
    <source>
        <dbReference type="Proteomes" id="UP000679848"/>
    </source>
</evidence>
<keyword evidence="2" id="KW-0614">Plasmid</keyword>
<sequence>MMKLGLTWPLQRLLKVAVPYGDTIHRGLCWDAHCITLHGRSSLLLVHCESRYTCVRYDLSPMDWKRLEEIVYEEIRLGLLDAGIPEEQVSAYMEEAGDIQLTRTHGRREVAFLNRAWEDVLSADLLVDQSSNRQPLLNHAVNDRLCRCAGANGIDTAHAHLRRYFHERERTT</sequence>
<accession>A0A830QTW0</accession>
<dbReference type="Proteomes" id="UP000679848">
    <property type="component" value="Plasmid pMM59_01"/>
</dbReference>
<protein>
    <recommendedName>
        <fullName evidence="1">DUF6933 domain-containing protein</fullName>
    </recommendedName>
</protein>
<geneLocation type="plasmid" evidence="2 3">
    <name>pMM59_01</name>
</geneLocation>
<gene>
    <name evidence="2" type="ORF">MM59RIKEN_32180</name>
</gene>
<dbReference type="EMBL" id="AP023421">
    <property type="protein sequence ID" value="BCK85899.1"/>
    <property type="molecule type" value="Genomic_DNA"/>
</dbReference>
<keyword evidence="3" id="KW-1185">Reference proteome</keyword>
<name>A0A830QTW0_9FIRM</name>
<dbReference type="AlphaFoldDB" id="A0A830QTW0"/>
<evidence type="ECO:0000313" key="2">
    <source>
        <dbReference type="EMBL" id="BCK85899.1"/>
    </source>
</evidence>
<reference evidence="2" key="1">
    <citation type="submission" date="2020-09" db="EMBL/GenBank/DDBJ databases">
        <title>New species isolated from human feces.</title>
        <authorList>
            <person name="Kitahara M."/>
            <person name="Shigeno Y."/>
            <person name="Shime M."/>
            <person name="Matsumoto Y."/>
            <person name="Nakamura S."/>
            <person name="Motooka D."/>
            <person name="Fukuoka S."/>
            <person name="Nishikawa H."/>
            <person name="Benno Y."/>
        </authorList>
    </citation>
    <scope>NUCLEOTIDE SEQUENCE</scope>
    <source>
        <strain evidence="2">MM59</strain>
        <plasmid evidence="2">pMM59_01</plasmid>
    </source>
</reference>
<dbReference type="KEGG" id="pfaa:MM59RIKEN_32180"/>
<proteinExistence type="predicted"/>